<proteinExistence type="predicted"/>
<dbReference type="HOGENOM" id="CLU_110713_0_0_5"/>
<evidence type="ECO:0000313" key="4">
    <source>
        <dbReference type="EMBL" id="ABJ08701.1"/>
    </source>
</evidence>
<feature type="coiled-coil region" evidence="1">
    <location>
        <begin position="82"/>
        <end position="123"/>
    </location>
</feature>
<organism evidence="4">
    <name type="scientific">Rhodopseudomonas palustris (strain BisA53)</name>
    <dbReference type="NCBI Taxonomy" id="316055"/>
    <lineage>
        <taxon>Bacteria</taxon>
        <taxon>Pseudomonadati</taxon>
        <taxon>Pseudomonadota</taxon>
        <taxon>Alphaproteobacteria</taxon>
        <taxon>Hyphomicrobiales</taxon>
        <taxon>Nitrobacteraceae</taxon>
        <taxon>Rhodopseudomonas</taxon>
    </lineage>
</organism>
<feature type="signal peptide" evidence="3">
    <location>
        <begin position="1"/>
        <end position="33"/>
    </location>
</feature>
<keyword evidence="1" id="KW-0175">Coiled coil</keyword>
<feature type="compositionally biased region" description="Basic and acidic residues" evidence="2">
    <location>
        <begin position="134"/>
        <end position="163"/>
    </location>
</feature>
<keyword evidence="3" id="KW-0732">Signal</keyword>
<name>Q07H83_RHOP5</name>
<protein>
    <submittedName>
        <fullName evidence="4">Uncharacterized protein</fullName>
    </submittedName>
</protein>
<evidence type="ECO:0000256" key="2">
    <source>
        <dbReference type="SAM" id="MobiDB-lite"/>
    </source>
</evidence>
<sequence>MSMAETTRRQLPTEKSMLMAAALSLVLAGTAMAQSAPDTENGRYSLAPASDGFLRLDTRTGASAICSDKGNGWACLAMPDERAALDGEIGRLTRDNERLKAELEAQKRDGEGLRKDNEALKAQLAQRDAPAAGKTEEALPKSDSLRKPEIKSSEGERKLEIPLPSDRELDRLMAFVESAWRKLVDIAGRIQKDISGDRI</sequence>
<dbReference type="EMBL" id="CP000463">
    <property type="protein sequence ID" value="ABJ08701.1"/>
    <property type="molecule type" value="Genomic_DNA"/>
</dbReference>
<dbReference type="STRING" id="316055.RPE_4782"/>
<dbReference type="KEGG" id="rpe:RPE_4782"/>
<evidence type="ECO:0000256" key="3">
    <source>
        <dbReference type="SAM" id="SignalP"/>
    </source>
</evidence>
<feature type="region of interest" description="Disordered" evidence="2">
    <location>
        <begin position="123"/>
        <end position="163"/>
    </location>
</feature>
<dbReference type="eggNOG" id="ENOG5032YD6">
    <property type="taxonomic scope" value="Bacteria"/>
</dbReference>
<accession>Q07H83</accession>
<reference evidence="4" key="1">
    <citation type="submission" date="2006-09" db="EMBL/GenBank/DDBJ databases">
        <title>Complete sequence of Rhodopseudomonas palustris BisA53.</title>
        <authorList>
            <consortium name="US DOE Joint Genome Institute"/>
            <person name="Copeland A."/>
            <person name="Lucas S."/>
            <person name="Lapidus A."/>
            <person name="Barry K."/>
            <person name="Detter J.C."/>
            <person name="Glavina del Rio T."/>
            <person name="Hammon N."/>
            <person name="Israni S."/>
            <person name="Dalin E."/>
            <person name="Tice H."/>
            <person name="Pitluck S."/>
            <person name="Chain P."/>
            <person name="Malfatti S."/>
            <person name="Shin M."/>
            <person name="Vergez L."/>
            <person name="Schmutz J."/>
            <person name="Larimer F."/>
            <person name="Land M."/>
            <person name="Hauser L."/>
            <person name="Pelletier D.A."/>
            <person name="Kyrpides N."/>
            <person name="Kim E."/>
            <person name="Harwood C.S."/>
            <person name="Oda Y."/>
            <person name="Richardson P."/>
        </authorList>
    </citation>
    <scope>NUCLEOTIDE SEQUENCE [LARGE SCALE GENOMIC DNA]</scope>
    <source>
        <strain evidence="4">BisA53</strain>
    </source>
</reference>
<dbReference type="AlphaFoldDB" id="Q07H83"/>
<evidence type="ECO:0000256" key="1">
    <source>
        <dbReference type="SAM" id="Coils"/>
    </source>
</evidence>
<feature type="chain" id="PRO_5004165724" evidence="3">
    <location>
        <begin position="34"/>
        <end position="199"/>
    </location>
</feature>
<dbReference type="OrthoDB" id="7870871at2"/>
<gene>
    <name evidence="4" type="ordered locus">RPE_4782</name>
</gene>